<organism evidence="1 2">
    <name type="scientific">Exophiala aquamarina CBS 119918</name>
    <dbReference type="NCBI Taxonomy" id="1182545"/>
    <lineage>
        <taxon>Eukaryota</taxon>
        <taxon>Fungi</taxon>
        <taxon>Dikarya</taxon>
        <taxon>Ascomycota</taxon>
        <taxon>Pezizomycotina</taxon>
        <taxon>Eurotiomycetes</taxon>
        <taxon>Chaetothyriomycetidae</taxon>
        <taxon>Chaetothyriales</taxon>
        <taxon>Herpotrichiellaceae</taxon>
        <taxon>Exophiala</taxon>
    </lineage>
</organism>
<sequence length="37" mass="3886">MRPQSCVVGSNCMWNTDGSIPEKRAPFTSGITSSLGA</sequence>
<dbReference type="Proteomes" id="UP000027920">
    <property type="component" value="Unassembled WGS sequence"/>
</dbReference>
<comment type="caution">
    <text evidence="1">The sequence shown here is derived from an EMBL/GenBank/DDBJ whole genome shotgun (WGS) entry which is preliminary data.</text>
</comment>
<dbReference type="HOGENOM" id="CLU_3351074_0_0_1"/>
<name>A0A072PVT4_9EURO</name>
<protein>
    <submittedName>
        <fullName evidence="1">Uncharacterized protein</fullName>
    </submittedName>
</protein>
<dbReference type="VEuPathDB" id="FungiDB:A1O9_01436"/>
<evidence type="ECO:0000313" key="2">
    <source>
        <dbReference type="Proteomes" id="UP000027920"/>
    </source>
</evidence>
<evidence type="ECO:0000313" key="1">
    <source>
        <dbReference type="EMBL" id="KEF63458.1"/>
    </source>
</evidence>
<accession>A0A072PVT4</accession>
<dbReference type="AlphaFoldDB" id="A0A072PVT4"/>
<dbReference type="EMBL" id="AMGV01000001">
    <property type="protein sequence ID" value="KEF63458.1"/>
    <property type="molecule type" value="Genomic_DNA"/>
</dbReference>
<proteinExistence type="predicted"/>
<gene>
    <name evidence="1" type="ORF">A1O9_01436</name>
</gene>
<dbReference type="GeneID" id="25276382"/>
<dbReference type="RefSeq" id="XP_013266048.1">
    <property type="nucleotide sequence ID" value="XM_013410594.1"/>
</dbReference>
<reference evidence="1 2" key="1">
    <citation type="submission" date="2013-03" db="EMBL/GenBank/DDBJ databases">
        <title>The Genome Sequence of Exophiala aquamarina CBS 119918.</title>
        <authorList>
            <consortium name="The Broad Institute Genomics Platform"/>
            <person name="Cuomo C."/>
            <person name="de Hoog S."/>
            <person name="Gorbushina A."/>
            <person name="Walker B."/>
            <person name="Young S.K."/>
            <person name="Zeng Q."/>
            <person name="Gargeya S."/>
            <person name="Fitzgerald M."/>
            <person name="Haas B."/>
            <person name="Abouelleil A."/>
            <person name="Allen A.W."/>
            <person name="Alvarado L."/>
            <person name="Arachchi H.M."/>
            <person name="Berlin A.M."/>
            <person name="Chapman S.B."/>
            <person name="Gainer-Dewar J."/>
            <person name="Goldberg J."/>
            <person name="Griggs A."/>
            <person name="Gujja S."/>
            <person name="Hansen M."/>
            <person name="Howarth C."/>
            <person name="Imamovic A."/>
            <person name="Ireland A."/>
            <person name="Larimer J."/>
            <person name="McCowan C."/>
            <person name="Murphy C."/>
            <person name="Pearson M."/>
            <person name="Poon T.W."/>
            <person name="Priest M."/>
            <person name="Roberts A."/>
            <person name="Saif S."/>
            <person name="Shea T."/>
            <person name="Sisk P."/>
            <person name="Sykes S."/>
            <person name="Wortman J."/>
            <person name="Nusbaum C."/>
            <person name="Birren B."/>
        </authorList>
    </citation>
    <scope>NUCLEOTIDE SEQUENCE [LARGE SCALE GENOMIC DNA]</scope>
    <source>
        <strain evidence="1 2">CBS 119918</strain>
    </source>
</reference>
<keyword evidence="2" id="KW-1185">Reference proteome</keyword>